<comment type="caution">
    <text evidence="1">The sequence shown here is derived from an EMBL/GenBank/DDBJ whole genome shotgun (WGS) entry which is preliminary data.</text>
</comment>
<proteinExistence type="predicted"/>
<protein>
    <submittedName>
        <fullName evidence="1">Uncharacterized protein</fullName>
    </submittedName>
</protein>
<gene>
    <name evidence="1" type="ORF">Patl1_23128</name>
</gene>
<organism evidence="1 2">
    <name type="scientific">Pistacia atlantica</name>
    <dbReference type="NCBI Taxonomy" id="434234"/>
    <lineage>
        <taxon>Eukaryota</taxon>
        <taxon>Viridiplantae</taxon>
        <taxon>Streptophyta</taxon>
        <taxon>Embryophyta</taxon>
        <taxon>Tracheophyta</taxon>
        <taxon>Spermatophyta</taxon>
        <taxon>Magnoliopsida</taxon>
        <taxon>eudicotyledons</taxon>
        <taxon>Gunneridae</taxon>
        <taxon>Pentapetalae</taxon>
        <taxon>rosids</taxon>
        <taxon>malvids</taxon>
        <taxon>Sapindales</taxon>
        <taxon>Anacardiaceae</taxon>
        <taxon>Pistacia</taxon>
    </lineage>
</organism>
<dbReference type="Proteomes" id="UP001164250">
    <property type="component" value="Chromosome 13"/>
</dbReference>
<accession>A0ACC1A3V4</accession>
<dbReference type="EMBL" id="CM047909">
    <property type="protein sequence ID" value="KAJ0080506.1"/>
    <property type="molecule type" value="Genomic_DNA"/>
</dbReference>
<sequence length="312" mass="34882">MDSTMKPFSLILLLLFNLFLPFVKNSSDFNTLVFKNCSTQTITHSTDDDAHSQTLSSLFQQLVPHSSHYKFFRATAGRDLENNNNGAGVSGLFQCRRDLSNDDCYNCVNSLPEISNTSCNKAAAARIQLHGCYFRYQTNELSIHQTSKFEALHKVCGEKAEDVGFEDLRDEAFSKMENSIIDGGGFYSGSHEHVHVMAQCEEDLVGHCQCGACVSDAVQIIRQECGNTISGQIYLDRCFISYGFIPNEEPGNSYRDHGRTKQQYRKISSDCFGRCSGFGIRVNVSDVSQIFWIVPIDDLMVSGGWVTIGVRH</sequence>
<keyword evidence="2" id="KW-1185">Reference proteome</keyword>
<evidence type="ECO:0000313" key="2">
    <source>
        <dbReference type="Proteomes" id="UP001164250"/>
    </source>
</evidence>
<evidence type="ECO:0000313" key="1">
    <source>
        <dbReference type="EMBL" id="KAJ0080506.1"/>
    </source>
</evidence>
<name>A0ACC1A3V4_9ROSI</name>
<reference evidence="2" key="1">
    <citation type="journal article" date="2023" name="G3 (Bethesda)">
        <title>Genome assembly and association tests identify interacting loci associated with vigor, precocity, and sex in interspecific pistachio rootstocks.</title>
        <authorList>
            <person name="Palmer W."/>
            <person name="Jacygrad E."/>
            <person name="Sagayaradj S."/>
            <person name="Cavanaugh K."/>
            <person name="Han R."/>
            <person name="Bertier L."/>
            <person name="Beede B."/>
            <person name="Kafkas S."/>
            <person name="Golino D."/>
            <person name="Preece J."/>
            <person name="Michelmore R."/>
        </authorList>
    </citation>
    <scope>NUCLEOTIDE SEQUENCE [LARGE SCALE GENOMIC DNA]</scope>
</reference>